<evidence type="ECO:0000313" key="2">
    <source>
        <dbReference type="EMBL" id="KAJ3836017.1"/>
    </source>
</evidence>
<accession>A0AA38P473</accession>
<dbReference type="Pfam" id="PF12937">
    <property type="entry name" value="F-box-like"/>
    <property type="match status" value="1"/>
</dbReference>
<name>A0AA38P473_9AGAR</name>
<proteinExistence type="predicted"/>
<dbReference type="AlphaFoldDB" id="A0AA38P473"/>
<organism evidence="2 3">
    <name type="scientific">Lentinula raphanica</name>
    <dbReference type="NCBI Taxonomy" id="153919"/>
    <lineage>
        <taxon>Eukaryota</taxon>
        <taxon>Fungi</taxon>
        <taxon>Dikarya</taxon>
        <taxon>Basidiomycota</taxon>
        <taxon>Agaricomycotina</taxon>
        <taxon>Agaricomycetes</taxon>
        <taxon>Agaricomycetidae</taxon>
        <taxon>Agaricales</taxon>
        <taxon>Marasmiineae</taxon>
        <taxon>Omphalotaceae</taxon>
        <taxon>Lentinula</taxon>
    </lineage>
</organism>
<protein>
    <recommendedName>
        <fullName evidence="1">F-box domain-containing protein</fullName>
    </recommendedName>
</protein>
<dbReference type="InterPro" id="IPR001810">
    <property type="entry name" value="F-box_dom"/>
</dbReference>
<gene>
    <name evidence="2" type="ORF">F5878DRAFT_626306</name>
</gene>
<dbReference type="InterPro" id="IPR036047">
    <property type="entry name" value="F-box-like_dom_sf"/>
</dbReference>
<sequence>MSIPTVTTQVVDALSASYTEGPLDTAGEDLLNQIQLIISDNSADATETIHTSGPDWFLTSPVIPASVCDLPPEILLAIFSYACQTGVQWESSSISLVCRHWRELMLSDPSLWSHIVLNVNDMFPNPTPPLSVSALLRMAMLTNLYLKRSEDCMLSVTIKMPTRFRGLNADWQSYISAGAMHFLQNHSYRIKHLHLRVDHGLLHAFAYKDPCSAEIDSGHDQPCSGTIPLHHLVSLTVEYVSRHCFYFPFQRIPRLKHLTLGNEGFSFFMSSSQAVPALTVPLLTRLVISEPSSFHQLSRTMTLLNALPRIKQVVLKQVPILADLSPYSRQQVISSEISSLKIYKSSVAFLTTFCRSYQFPALKSFELGLDVTVEMAWSILRSSGHGGKYLLRATNQPQGSYNRVSWSCF</sequence>
<dbReference type="Proteomes" id="UP001163846">
    <property type="component" value="Unassembled WGS sequence"/>
</dbReference>
<reference evidence="2" key="1">
    <citation type="submission" date="2022-08" db="EMBL/GenBank/DDBJ databases">
        <authorList>
            <consortium name="DOE Joint Genome Institute"/>
            <person name="Min B."/>
            <person name="Riley R."/>
            <person name="Sierra-Patev S."/>
            <person name="Naranjo-Ortiz M."/>
            <person name="Looney B."/>
            <person name="Konkel Z."/>
            <person name="Slot J.C."/>
            <person name="Sakamoto Y."/>
            <person name="Steenwyk J.L."/>
            <person name="Rokas A."/>
            <person name="Carro J."/>
            <person name="Camarero S."/>
            <person name="Ferreira P."/>
            <person name="Molpeceres G."/>
            <person name="Ruiz-Duenas F.J."/>
            <person name="Serrano A."/>
            <person name="Henrissat B."/>
            <person name="Drula E."/>
            <person name="Hughes K.W."/>
            <person name="Mata J.L."/>
            <person name="Ishikawa N.K."/>
            <person name="Vargas-Isla R."/>
            <person name="Ushijima S."/>
            <person name="Smith C.A."/>
            <person name="Ahrendt S."/>
            <person name="Andreopoulos W."/>
            <person name="He G."/>
            <person name="Labutti K."/>
            <person name="Lipzen A."/>
            <person name="Ng V."/>
            <person name="Sandor L."/>
            <person name="Barry K."/>
            <person name="Martinez A.T."/>
            <person name="Xiao Y."/>
            <person name="Gibbons J.G."/>
            <person name="Terashima K."/>
            <person name="Hibbett D.S."/>
            <person name="Grigoriev I.V."/>
        </authorList>
    </citation>
    <scope>NUCLEOTIDE SEQUENCE</scope>
    <source>
        <strain evidence="2">TFB9207</strain>
    </source>
</reference>
<dbReference type="SUPFAM" id="SSF81383">
    <property type="entry name" value="F-box domain"/>
    <property type="match status" value="1"/>
</dbReference>
<dbReference type="Gene3D" id="1.20.1280.50">
    <property type="match status" value="1"/>
</dbReference>
<dbReference type="EMBL" id="MU806356">
    <property type="protein sequence ID" value="KAJ3836017.1"/>
    <property type="molecule type" value="Genomic_DNA"/>
</dbReference>
<evidence type="ECO:0000313" key="3">
    <source>
        <dbReference type="Proteomes" id="UP001163846"/>
    </source>
</evidence>
<feature type="domain" description="F-box" evidence="1">
    <location>
        <begin position="64"/>
        <end position="115"/>
    </location>
</feature>
<dbReference type="PROSITE" id="PS50181">
    <property type="entry name" value="FBOX"/>
    <property type="match status" value="1"/>
</dbReference>
<evidence type="ECO:0000259" key="1">
    <source>
        <dbReference type="PROSITE" id="PS50181"/>
    </source>
</evidence>
<comment type="caution">
    <text evidence="2">The sequence shown here is derived from an EMBL/GenBank/DDBJ whole genome shotgun (WGS) entry which is preliminary data.</text>
</comment>
<keyword evidence="3" id="KW-1185">Reference proteome</keyword>